<proteinExistence type="predicted"/>
<protein>
    <submittedName>
        <fullName evidence="1">Uncharacterized protein</fullName>
    </submittedName>
</protein>
<accession>A0A327MZW6</accession>
<evidence type="ECO:0000313" key="1">
    <source>
        <dbReference type="EMBL" id="RAI68265.1"/>
    </source>
</evidence>
<evidence type="ECO:0000313" key="2">
    <source>
        <dbReference type="Proteomes" id="UP000249493"/>
    </source>
</evidence>
<comment type="caution">
    <text evidence="1">The sequence shown here is derived from an EMBL/GenBank/DDBJ whole genome shotgun (WGS) entry which is preliminary data.</text>
</comment>
<sequence>MGQPAGYAWPKDSGPEWFLSGDAHRCRWLLRLPPWRIDASAWASPSNYGGLLGKAPSNQGLLALTFGASPRLGILSRGKKIKSQSEAACWPA</sequence>
<reference evidence="1 2" key="1">
    <citation type="submission" date="2018-06" db="EMBL/GenBank/DDBJ databases">
        <authorList>
            <person name="Zhirakovskaya E."/>
        </authorList>
    </citation>
    <scope>NUCLEOTIDE SEQUENCE [LARGE SCALE GENOMIC DNA]</scope>
    <source>
        <strain evidence="1 2">LY3</strain>
    </source>
</reference>
<dbReference type="EMBL" id="QLIN01000007">
    <property type="protein sequence ID" value="RAI68265.1"/>
    <property type="molecule type" value="Genomic_DNA"/>
</dbReference>
<gene>
    <name evidence="1" type="ORF">DOZ80_17885</name>
</gene>
<dbReference type="Proteomes" id="UP000249493">
    <property type="component" value="Unassembled WGS sequence"/>
</dbReference>
<dbReference type="AlphaFoldDB" id="A0A327MZW6"/>
<name>A0A327MZW6_PSEFL</name>
<organism evidence="1 2">
    <name type="scientific">Pseudomonas fluorescens</name>
    <dbReference type="NCBI Taxonomy" id="294"/>
    <lineage>
        <taxon>Bacteria</taxon>
        <taxon>Pseudomonadati</taxon>
        <taxon>Pseudomonadota</taxon>
        <taxon>Gammaproteobacteria</taxon>
        <taxon>Pseudomonadales</taxon>
        <taxon>Pseudomonadaceae</taxon>
        <taxon>Pseudomonas</taxon>
    </lineage>
</organism>